<accession>A0A1V4I7D5</accession>
<gene>
    <name evidence="6" type="ORF">CLOTH_10860</name>
</gene>
<organism evidence="6 7">
    <name type="scientific">Alkalithermobacter paradoxus</name>
    <dbReference type="NCBI Taxonomy" id="29349"/>
    <lineage>
        <taxon>Bacteria</taxon>
        <taxon>Bacillati</taxon>
        <taxon>Bacillota</taxon>
        <taxon>Clostridia</taxon>
        <taxon>Peptostreptococcales</taxon>
        <taxon>Tepidibacteraceae</taxon>
        <taxon>Alkalithermobacter</taxon>
    </lineage>
</organism>
<evidence type="ECO:0000313" key="7">
    <source>
        <dbReference type="Proteomes" id="UP000190140"/>
    </source>
</evidence>
<dbReference type="InterPro" id="IPR051620">
    <property type="entry name" value="ORF904-like_C"/>
</dbReference>
<dbReference type="SUPFAM" id="SSF52540">
    <property type="entry name" value="P-loop containing nucleoside triphosphate hydrolases"/>
    <property type="match status" value="1"/>
</dbReference>
<dbReference type="Pfam" id="PF03288">
    <property type="entry name" value="Pox_D5"/>
    <property type="match status" value="1"/>
</dbReference>
<name>A0A1V4I7D5_9FIRM</name>
<dbReference type="Proteomes" id="UP000190140">
    <property type="component" value="Unassembled WGS sequence"/>
</dbReference>
<proteinExistence type="predicted"/>
<dbReference type="GO" id="GO:0005524">
    <property type="term" value="F:ATP binding"/>
    <property type="evidence" value="ECO:0007669"/>
    <property type="project" value="UniProtKB-KW"/>
</dbReference>
<dbReference type="SMART" id="SM00885">
    <property type="entry name" value="D5_N"/>
    <property type="match status" value="1"/>
</dbReference>
<sequence>MDIFKGYIPLKGKKPLEGYKDRNKFYCYDYIRKTGKDYGAVLQDDIIQIDFDSIEEANVVKNIITDLDIKCCILKTDRGMHFYFKNTDLKTRKIKTKTPLGVTIDIGLGSKNCIVPLRVNGVTRRWLNKTEEVDYLPEWLRPLKTAPDFLNMKEGDGRNQALFNYILTLQSEGFSKDSIKNIINIINKYILKEPLEQREIDTILRDEAFLKPLFYQKSKFLHDQFARFIRDEEHIIKINNQLHVYKDGIYKNSTLEIESVMIKHLPELNKAKRNETINYLELITNNVIPSFEDYNRIAFNNGIYNIIDDSFTEHSPDFIITNRIPWDYNPNAYFELADKTLDKISCNDAEIRSVLEELIGYTFYRRNEIGKAFILTGEKQNGKSTFLDMVTTLIGISNIAALDLKELGERFKTAELFGKLANIGDDIGDEFIAEPSMFKKLVTGDRVNAERKGKDPFDFNNYSKLLFSANNVPRVKDKTGAVQRRLLIIPFKAKFTADDPDFRPDIKYELRTKESMEYLILLGLKGLKRILQNKKFTKSIQVEHELKEYEKTNNPIIEFYEEYETKVENEPTKNVYKNYLEFCLNNNLQPLSHIEFSRQITKRFGYKTIDKKIDGKKYRIFVKM</sequence>
<protein>
    <recommendedName>
        <fullName evidence="5">SF3 helicase domain-containing protein</fullName>
    </recommendedName>
</protein>
<keyword evidence="2" id="KW-0378">Hydrolase</keyword>
<dbReference type="EMBL" id="MZGW01000003">
    <property type="protein sequence ID" value="OPJ55908.1"/>
    <property type="molecule type" value="Genomic_DNA"/>
</dbReference>
<evidence type="ECO:0000256" key="3">
    <source>
        <dbReference type="ARBA" id="ARBA00022806"/>
    </source>
</evidence>
<keyword evidence="4" id="KW-0067">ATP-binding</keyword>
<comment type="caution">
    <text evidence="6">The sequence shown here is derived from an EMBL/GenBank/DDBJ whole genome shotgun (WGS) entry which is preliminary data.</text>
</comment>
<dbReference type="PROSITE" id="PS51206">
    <property type="entry name" value="SF3_HELICASE_1"/>
    <property type="match status" value="1"/>
</dbReference>
<dbReference type="GO" id="GO:0016787">
    <property type="term" value="F:hydrolase activity"/>
    <property type="evidence" value="ECO:0007669"/>
    <property type="project" value="UniProtKB-KW"/>
</dbReference>
<dbReference type="InterPro" id="IPR006500">
    <property type="entry name" value="Helicase_put_C_phage/plasmid"/>
</dbReference>
<dbReference type="InterPro" id="IPR014818">
    <property type="entry name" value="Phage/plasmid_primase_P4_C"/>
</dbReference>
<dbReference type="PANTHER" id="PTHR35372:SF2">
    <property type="entry name" value="SF3 HELICASE DOMAIN-CONTAINING PROTEIN"/>
    <property type="match status" value="1"/>
</dbReference>
<dbReference type="NCBIfam" id="TIGR01613">
    <property type="entry name" value="primase_Cterm"/>
    <property type="match status" value="1"/>
</dbReference>
<dbReference type="Pfam" id="PF19263">
    <property type="entry name" value="DUF5906"/>
    <property type="match status" value="1"/>
</dbReference>
<dbReference type="Gene3D" id="3.40.50.300">
    <property type="entry name" value="P-loop containing nucleotide triphosphate hydrolases"/>
    <property type="match status" value="1"/>
</dbReference>
<evidence type="ECO:0000259" key="5">
    <source>
        <dbReference type="PROSITE" id="PS51206"/>
    </source>
</evidence>
<dbReference type="InterPro" id="IPR045455">
    <property type="entry name" value="NrS-1_pol-like_helicase"/>
</dbReference>
<keyword evidence="3" id="KW-0347">Helicase</keyword>
<dbReference type="PANTHER" id="PTHR35372">
    <property type="entry name" value="ATP BINDING PROTEIN-RELATED"/>
    <property type="match status" value="1"/>
</dbReference>
<dbReference type="InterPro" id="IPR004968">
    <property type="entry name" value="DNA_primase/NTPase_C"/>
</dbReference>
<dbReference type="Pfam" id="PF08706">
    <property type="entry name" value="D5_N"/>
    <property type="match status" value="1"/>
</dbReference>
<reference evidence="6 7" key="1">
    <citation type="submission" date="2017-03" db="EMBL/GenBank/DDBJ databases">
        <title>Genome sequence of Clostridium thermoalcaliphilum DSM 7309.</title>
        <authorList>
            <person name="Poehlein A."/>
            <person name="Daniel R."/>
        </authorList>
    </citation>
    <scope>NUCLEOTIDE SEQUENCE [LARGE SCALE GENOMIC DNA]</scope>
    <source>
        <strain evidence="6 7">DSM 7309</strain>
    </source>
</reference>
<dbReference type="InterPro" id="IPR027417">
    <property type="entry name" value="P-loop_NTPase"/>
</dbReference>
<dbReference type="AlphaFoldDB" id="A0A1V4I7D5"/>
<evidence type="ECO:0000256" key="2">
    <source>
        <dbReference type="ARBA" id="ARBA00022801"/>
    </source>
</evidence>
<dbReference type="InterPro" id="IPR014015">
    <property type="entry name" value="Helicase_SF3_DNA-vir"/>
</dbReference>
<feature type="domain" description="SF3 helicase" evidence="5">
    <location>
        <begin position="350"/>
        <end position="504"/>
    </location>
</feature>
<dbReference type="GO" id="GO:0004386">
    <property type="term" value="F:helicase activity"/>
    <property type="evidence" value="ECO:0007669"/>
    <property type="project" value="UniProtKB-KW"/>
</dbReference>
<evidence type="ECO:0000313" key="6">
    <source>
        <dbReference type="EMBL" id="OPJ55908.1"/>
    </source>
</evidence>
<keyword evidence="7" id="KW-1185">Reference proteome</keyword>
<evidence type="ECO:0000256" key="1">
    <source>
        <dbReference type="ARBA" id="ARBA00022741"/>
    </source>
</evidence>
<keyword evidence="1" id="KW-0547">Nucleotide-binding</keyword>
<dbReference type="STRING" id="29349.CLOTH_10860"/>
<dbReference type="OrthoDB" id="9763644at2"/>
<evidence type="ECO:0000256" key="4">
    <source>
        <dbReference type="ARBA" id="ARBA00022840"/>
    </source>
</evidence>